<evidence type="ECO:0000313" key="3">
    <source>
        <dbReference type="Proteomes" id="UP000649617"/>
    </source>
</evidence>
<dbReference type="Proteomes" id="UP000649617">
    <property type="component" value="Unassembled WGS sequence"/>
</dbReference>
<keyword evidence="1" id="KW-0472">Membrane</keyword>
<proteinExistence type="predicted"/>
<comment type="caution">
    <text evidence="2">The sequence shown here is derived from an EMBL/GenBank/DDBJ whole genome shotgun (WGS) entry which is preliminary data.</text>
</comment>
<evidence type="ECO:0000313" key="2">
    <source>
        <dbReference type="EMBL" id="CAE7273263.1"/>
    </source>
</evidence>
<evidence type="ECO:0000256" key="1">
    <source>
        <dbReference type="SAM" id="Phobius"/>
    </source>
</evidence>
<organism evidence="2 3">
    <name type="scientific">Symbiodinium pilosum</name>
    <name type="common">Dinoflagellate</name>
    <dbReference type="NCBI Taxonomy" id="2952"/>
    <lineage>
        <taxon>Eukaryota</taxon>
        <taxon>Sar</taxon>
        <taxon>Alveolata</taxon>
        <taxon>Dinophyceae</taxon>
        <taxon>Suessiales</taxon>
        <taxon>Symbiodiniaceae</taxon>
        <taxon>Symbiodinium</taxon>
    </lineage>
</organism>
<name>A0A812ML27_SYMPI</name>
<sequence length="182" mass="20717">MREEIQQPSIAVRKGTDAMRSRHEHYNFDWHQESVDSLKAELPVAQKICSPKSQWKSTLLWLFLLPLAVGTAGLMFQEVMIWEAFSAAAAFGEIVRTVSLGLGTPMEPAIDPCLETKQQAKAQQEMIYSILKELKEILSDDDSAQNRAHTQQWERYHALVTRQDASLVNETLGYLRLFQEAP</sequence>
<keyword evidence="1" id="KW-0812">Transmembrane</keyword>
<dbReference type="AlphaFoldDB" id="A0A812ML27"/>
<keyword evidence="3" id="KW-1185">Reference proteome</keyword>
<dbReference type="EMBL" id="CAJNIZ010008890">
    <property type="protein sequence ID" value="CAE7273263.1"/>
    <property type="molecule type" value="Genomic_DNA"/>
</dbReference>
<keyword evidence="1" id="KW-1133">Transmembrane helix</keyword>
<feature type="transmembrane region" description="Helical" evidence="1">
    <location>
        <begin position="59"/>
        <end position="76"/>
    </location>
</feature>
<reference evidence="2" key="1">
    <citation type="submission" date="2021-02" db="EMBL/GenBank/DDBJ databases">
        <authorList>
            <person name="Dougan E. K."/>
            <person name="Rhodes N."/>
            <person name="Thang M."/>
            <person name="Chan C."/>
        </authorList>
    </citation>
    <scope>NUCLEOTIDE SEQUENCE</scope>
</reference>
<accession>A0A812ML27</accession>
<gene>
    <name evidence="2" type="ORF">SPIL2461_LOCUS6049</name>
</gene>
<protein>
    <submittedName>
        <fullName evidence="2">Uncharacterized protein</fullName>
    </submittedName>
</protein>